<dbReference type="PRINTS" id="PR01607">
    <property type="entry name" value="APYRASEFAMLY"/>
</dbReference>
<dbReference type="PANTHER" id="PTHR11575:SF24">
    <property type="entry name" value="5'-NUCLEOTIDASE"/>
    <property type="match status" value="1"/>
</dbReference>
<dbReference type="GO" id="GO:0016788">
    <property type="term" value="F:hydrolase activity, acting on ester bonds"/>
    <property type="evidence" value="ECO:0007669"/>
    <property type="project" value="InterPro"/>
</dbReference>
<dbReference type="PANTHER" id="PTHR11575">
    <property type="entry name" value="5'-NUCLEOTIDASE-RELATED"/>
    <property type="match status" value="1"/>
</dbReference>
<gene>
    <name evidence="6" type="ORF">HKBW3S06_00193</name>
</gene>
<dbReference type="GO" id="GO:0046872">
    <property type="term" value="F:metal ion binding"/>
    <property type="evidence" value="ECO:0007669"/>
    <property type="project" value="InterPro"/>
</dbReference>
<keyword evidence="1" id="KW-0732">Signal</keyword>
<evidence type="ECO:0008006" key="8">
    <source>
        <dbReference type="Google" id="ProtNLM"/>
    </source>
</evidence>
<evidence type="ECO:0000313" key="6">
    <source>
        <dbReference type="EMBL" id="GFP20966.1"/>
    </source>
</evidence>
<proteinExistence type="inferred from homology"/>
<keyword evidence="2" id="KW-0378">Hydrolase</keyword>
<evidence type="ECO:0000313" key="7">
    <source>
        <dbReference type="Proteomes" id="UP000580051"/>
    </source>
</evidence>
<evidence type="ECO:0000256" key="1">
    <source>
        <dbReference type="ARBA" id="ARBA00022729"/>
    </source>
</evidence>
<dbReference type="Gene3D" id="3.60.21.10">
    <property type="match status" value="1"/>
</dbReference>
<accession>A0A6V8NRC6</accession>
<dbReference type="InterPro" id="IPR004843">
    <property type="entry name" value="Calcineurin-like_PHP"/>
</dbReference>
<keyword evidence="3" id="KW-0472">Membrane</keyword>
<feature type="transmembrane region" description="Helical" evidence="3">
    <location>
        <begin position="635"/>
        <end position="653"/>
    </location>
</feature>
<dbReference type="RefSeq" id="WP_176226111.1">
    <property type="nucleotide sequence ID" value="NZ_BLRV01000010.1"/>
</dbReference>
<evidence type="ECO:0000256" key="2">
    <source>
        <dbReference type="RuleBase" id="RU362119"/>
    </source>
</evidence>
<dbReference type="GO" id="GO:0009166">
    <property type="term" value="P:nucleotide catabolic process"/>
    <property type="evidence" value="ECO:0007669"/>
    <property type="project" value="InterPro"/>
</dbReference>
<dbReference type="Gene3D" id="3.90.780.10">
    <property type="entry name" value="5'-Nucleotidase, C-terminal domain"/>
    <property type="match status" value="1"/>
</dbReference>
<dbReference type="InterPro" id="IPR006146">
    <property type="entry name" value="5'-Nucleotdase_CS"/>
</dbReference>
<keyword evidence="3" id="KW-0812">Transmembrane</keyword>
<dbReference type="CDD" id="cd00845">
    <property type="entry name" value="MPP_UshA_N_like"/>
    <property type="match status" value="1"/>
</dbReference>
<dbReference type="EMBL" id="BLRV01000010">
    <property type="protein sequence ID" value="GFP20966.1"/>
    <property type="molecule type" value="Genomic_DNA"/>
</dbReference>
<dbReference type="PROSITE" id="PS00786">
    <property type="entry name" value="5_NUCLEOTIDASE_2"/>
    <property type="match status" value="1"/>
</dbReference>
<protein>
    <recommendedName>
        <fullName evidence="8">5'-nucleotidase</fullName>
    </recommendedName>
</protein>
<dbReference type="Pfam" id="PF00149">
    <property type="entry name" value="Metallophos"/>
    <property type="match status" value="1"/>
</dbReference>
<dbReference type="InterPro" id="IPR006179">
    <property type="entry name" value="5_nucleotidase/apyrase"/>
</dbReference>
<dbReference type="SUPFAM" id="SSF56300">
    <property type="entry name" value="Metallo-dependent phosphatases"/>
    <property type="match status" value="1"/>
</dbReference>
<evidence type="ECO:0000259" key="5">
    <source>
        <dbReference type="Pfam" id="PF02872"/>
    </source>
</evidence>
<reference evidence="6 7" key="1">
    <citation type="journal article" date="2020" name="Front. Microbiol.">
        <title>Single-cell genomics of novel Actinobacteria with the Wood-Ljungdahl pathway discovered in a serpentinizing system.</title>
        <authorList>
            <person name="Merino N."/>
            <person name="Kawai M."/>
            <person name="Boyd E.S."/>
            <person name="Colman D.R."/>
            <person name="McGlynn S.E."/>
            <person name="Nealson K.H."/>
            <person name="Kurokawa K."/>
            <person name="Hongoh Y."/>
        </authorList>
    </citation>
    <scope>NUCLEOTIDE SEQUENCE [LARGE SCALE GENOMIC DNA]</scope>
    <source>
        <strain evidence="6 7">S06</strain>
    </source>
</reference>
<feature type="domain" description="5'-Nucleotidase C-terminal" evidence="5">
    <location>
        <begin position="376"/>
        <end position="553"/>
    </location>
</feature>
<evidence type="ECO:0000259" key="4">
    <source>
        <dbReference type="Pfam" id="PF00149"/>
    </source>
</evidence>
<dbReference type="AlphaFoldDB" id="A0A6V8NRC6"/>
<dbReference type="InterPro" id="IPR036907">
    <property type="entry name" value="5'-Nucleotdase_C_sf"/>
</dbReference>
<evidence type="ECO:0000256" key="3">
    <source>
        <dbReference type="SAM" id="Phobius"/>
    </source>
</evidence>
<dbReference type="GO" id="GO:0000166">
    <property type="term" value="F:nucleotide binding"/>
    <property type="evidence" value="ECO:0007669"/>
    <property type="project" value="UniProtKB-KW"/>
</dbReference>
<organism evidence="6 7">
    <name type="scientific">Candidatus Hakubella thermalkaliphila</name>
    <dbReference type="NCBI Taxonomy" id="2754717"/>
    <lineage>
        <taxon>Bacteria</taxon>
        <taxon>Bacillati</taxon>
        <taxon>Actinomycetota</taxon>
        <taxon>Actinomycetota incertae sedis</taxon>
        <taxon>Candidatus Hakubellales</taxon>
        <taxon>Candidatus Hakubellaceae</taxon>
        <taxon>Candidatus Hakubella</taxon>
    </lineage>
</organism>
<dbReference type="Pfam" id="PF02872">
    <property type="entry name" value="5_nucleotid_C"/>
    <property type="match status" value="1"/>
</dbReference>
<comment type="caution">
    <text evidence="6">The sequence shown here is derived from an EMBL/GenBank/DDBJ whole genome shotgun (WGS) entry which is preliminary data.</text>
</comment>
<keyword evidence="3" id="KW-1133">Transmembrane helix</keyword>
<name>A0A6V8NRC6_9ACTN</name>
<sequence length="668" mass="73128">MQQKKSSWKIGHTVLAGLLVLLMTASWMLPFSTEAASSETEIYFTILHTNDEHSALIPHSPAVDFHPEEEDLTVGGFARLAHLVKELREGKEGAGEPVILLSGGDYLGGSPYSWLALAGQAPELALMQEIGYDVITIGNHEFDFGPEALARYLETAGYPEATTPAIVASNIQPPAQHPLAAVGIQKTFILELENDLRLGFLGLLGEDAERVALYTDPVEITDRFEAATAAVQMLKDNGAEIIIGLTHAGVEEDRSLAAAVEGIDIIVGGHSHTALEEPVIVDDTIIVQAGSLLRYLGVLELAYNRTTGTVRVRNHDRGQPFLLPIDDSVPLDPITTTLINVYTRHLNALIEKMTGGRFSDIMDIVATSTFSLSYKPPLTETPFGNFITDAMRLVGEQKTGEKVHFALQANGNIRGSLIPGSMKHSQNQISFYDLANPVSLGSGRDGQPGYPLVSIYLTGDEIRRVLEISALLSDLLGDAYFLQVSGLRYTFDPARAILFWVPIKNLPIPTHRAVLEAERFIGDGIQGGDPADYVPLSWKDETLYHVVSDYYIASFIPWVGDRLPRLRVIPKDRLGNEVPLEDLIIIYDGAELKVWQAVLEYAANQPVAPGLAIPQIPEYYAGTGNRIKEAKTIPLLLWPALALLITIALIIFLRRRKRLGRTKASIAN</sequence>
<dbReference type="SUPFAM" id="SSF55816">
    <property type="entry name" value="5'-nucleotidase (syn. UDP-sugar hydrolase), C-terminal domain"/>
    <property type="match status" value="1"/>
</dbReference>
<keyword evidence="2" id="KW-0547">Nucleotide-binding</keyword>
<feature type="domain" description="Calcineurin-like phosphoesterase" evidence="4">
    <location>
        <begin position="45"/>
        <end position="273"/>
    </location>
</feature>
<dbReference type="InterPro" id="IPR008334">
    <property type="entry name" value="5'-Nucleotdase_C"/>
</dbReference>
<comment type="similarity">
    <text evidence="2">Belongs to the 5'-nucleotidase family.</text>
</comment>
<dbReference type="InterPro" id="IPR029052">
    <property type="entry name" value="Metallo-depent_PP-like"/>
</dbReference>
<dbReference type="Proteomes" id="UP000580051">
    <property type="component" value="Unassembled WGS sequence"/>
</dbReference>